<evidence type="ECO:0000313" key="10">
    <source>
        <dbReference type="Proteomes" id="UP000663834"/>
    </source>
</evidence>
<dbReference type="InterPro" id="IPR001296">
    <property type="entry name" value="Glyco_trans_1"/>
</dbReference>
<dbReference type="EMBL" id="CAJNOW010003912">
    <property type="protein sequence ID" value="CAF1398844.1"/>
    <property type="molecule type" value="Genomic_DNA"/>
</dbReference>
<dbReference type="InterPro" id="IPR051862">
    <property type="entry name" value="GT-like_domain_containing_1"/>
</dbReference>
<keyword evidence="2" id="KW-0328">Glycosyltransferase</keyword>
<evidence type="ECO:0000256" key="1">
    <source>
        <dbReference type="ARBA" id="ARBA00009481"/>
    </source>
</evidence>
<sequence>MSDILLIEGFYDGSHRSLIDLLHRVLSPRSMLITLPGNKWPWRARCSSLILSDLIPNNENSFKYLFSSSIVNLSELISLRVDLLTAKKIIYFHENDLAYPKQNEQQEKRDFQYGYNQILTALVADICLFNSLYNLNTFLDKLGPFLNRIPSPKPNIQQIRQKIENKSKVFYYPLDKPILSIQINTEKTGPLCIVWPHRWEHDKDPETFFSVILELYETYSLEFKLIILGQSYGEQPSIFSEVLSRLPSNYIRHWGFIESKSDYEKLLMEGDVVVSTALHEFFGVAMLEACRAGCIPIVPDRLAYTELYPNEQHRYRTKTQLFNKLKEYCQKPDNLRKKITKQDTFQFEWDNNELIRQQYLELFQHQSLNSNAAT</sequence>
<dbReference type="PANTHER" id="PTHR13615">
    <property type="entry name" value="GLYCOSYLTRANSFERASE-LIKE 1"/>
    <property type="match status" value="1"/>
</dbReference>
<gene>
    <name evidence="9" type="ORF">KQP761_LOCUS9603</name>
</gene>
<dbReference type="Proteomes" id="UP000663834">
    <property type="component" value="Unassembled WGS sequence"/>
</dbReference>
<feature type="domain" description="Glycosyl transferase family 1" evidence="7">
    <location>
        <begin position="182"/>
        <end position="320"/>
    </location>
</feature>
<evidence type="ECO:0000259" key="8">
    <source>
        <dbReference type="Pfam" id="PF12038"/>
    </source>
</evidence>
<evidence type="ECO:0000313" key="9">
    <source>
        <dbReference type="EMBL" id="CAF1398844.1"/>
    </source>
</evidence>
<dbReference type="OrthoDB" id="10032790at2759"/>
<feature type="domain" description="tRNA-queuosine alpha-mannosyltransferase N-terminal" evidence="8">
    <location>
        <begin position="4"/>
        <end position="174"/>
    </location>
</feature>
<evidence type="ECO:0000256" key="3">
    <source>
        <dbReference type="ARBA" id="ARBA00022679"/>
    </source>
</evidence>
<dbReference type="AlphaFoldDB" id="A0A815KX03"/>
<evidence type="ECO:0000256" key="6">
    <source>
        <dbReference type="ARBA" id="ARBA00048439"/>
    </source>
</evidence>
<dbReference type="InterPro" id="IPR022701">
    <property type="entry name" value="QTMAN_N"/>
</dbReference>
<proteinExistence type="inferred from homology"/>
<dbReference type="Pfam" id="PF00534">
    <property type="entry name" value="Glycos_transf_1"/>
    <property type="match status" value="1"/>
</dbReference>
<protein>
    <recommendedName>
        <fullName evidence="5">tRNA-queuosine alpha-mannosyltransferase</fullName>
        <ecNumber evidence="4">2.4.1.110</ecNumber>
    </recommendedName>
</protein>
<accession>A0A815KX03</accession>
<evidence type="ECO:0000259" key="7">
    <source>
        <dbReference type="Pfam" id="PF00534"/>
    </source>
</evidence>
<dbReference type="Gene3D" id="3.40.50.2000">
    <property type="entry name" value="Glycogen Phosphorylase B"/>
    <property type="match status" value="1"/>
</dbReference>
<dbReference type="EC" id="2.4.1.110" evidence="4"/>
<evidence type="ECO:0000256" key="2">
    <source>
        <dbReference type="ARBA" id="ARBA00022676"/>
    </source>
</evidence>
<dbReference type="GO" id="GO:0016438">
    <property type="term" value="F:tRNA-queuosine(34) beta-mannosyltransferase activity"/>
    <property type="evidence" value="ECO:0007669"/>
    <property type="project" value="UniProtKB-EC"/>
</dbReference>
<evidence type="ECO:0000256" key="5">
    <source>
        <dbReference type="ARBA" id="ARBA00044539"/>
    </source>
</evidence>
<dbReference type="Pfam" id="PF12038">
    <property type="entry name" value="QTMAN_N"/>
    <property type="match status" value="1"/>
</dbReference>
<keyword evidence="3" id="KW-0808">Transferase</keyword>
<organism evidence="9 10">
    <name type="scientific">Rotaria magnacalcarata</name>
    <dbReference type="NCBI Taxonomy" id="392030"/>
    <lineage>
        <taxon>Eukaryota</taxon>
        <taxon>Metazoa</taxon>
        <taxon>Spiralia</taxon>
        <taxon>Gnathifera</taxon>
        <taxon>Rotifera</taxon>
        <taxon>Eurotatoria</taxon>
        <taxon>Bdelloidea</taxon>
        <taxon>Philodinida</taxon>
        <taxon>Philodinidae</taxon>
        <taxon>Rotaria</taxon>
    </lineage>
</organism>
<dbReference type="PANTHER" id="PTHR13615:SF3">
    <property type="entry name" value="GLYCOSYLTRANSFERASE-LIKE DOMAIN-CONTAINING PROTEIN 1"/>
    <property type="match status" value="1"/>
</dbReference>
<comment type="caution">
    <text evidence="9">The sequence shown here is derived from an EMBL/GenBank/DDBJ whole genome shotgun (WGS) entry which is preliminary data.</text>
</comment>
<comment type="similarity">
    <text evidence="1">Belongs to the glycosyltransferase group 1 family. Glycosyltransferase 4 subfamily.</text>
</comment>
<comment type="catalytic activity">
    <reaction evidence="6">
        <text>queuosine(34) in tRNA(Asp) + GDP-alpha-D-mannose = O-4''-alpha-D-mannosylqueuosine(34) in tRNA(Asp) + GDP + H(+)</text>
        <dbReference type="Rhea" id="RHEA:12885"/>
        <dbReference type="Rhea" id="RHEA-COMP:18572"/>
        <dbReference type="Rhea" id="RHEA-COMP:18581"/>
        <dbReference type="ChEBI" id="CHEBI:15378"/>
        <dbReference type="ChEBI" id="CHEBI:57527"/>
        <dbReference type="ChEBI" id="CHEBI:58189"/>
        <dbReference type="ChEBI" id="CHEBI:194431"/>
        <dbReference type="ChEBI" id="CHEBI:194442"/>
        <dbReference type="EC" id="2.4.1.110"/>
    </reaction>
    <physiologicalReaction direction="left-to-right" evidence="6">
        <dbReference type="Rhea" id="RHEA:12886"/>
    </physiologicalReaction>
</comment>
<name>A0A815KX03_9BILA</name>
<evidence type="ECO:0000256" key="4">
    <source>
        <dbReference type="ARBA" id="ARBA00044517"/>
    </source>
</evidence>
<reference evidence="9" key="1">
    <citation type="submission" date="2021-02" db="EMBL/GenBank/DDBJ databases">
        <authorList>
            <person name="Nowell W R."/>
        </authorList>
    </citation>
    <scope>NUCLEOTIDE SEQUENCE</scope>
</reference>
<dbReference type="SUPFAM" id="SSF53756">
    <property type="entry name" value="UDP-Glycosyltransferase/glycogen phosphorylase"/>
    <property type="match status" value="1"/>
</dbReference>